<accession>A0A515KU26</accession>
<keyword evidence="3 7" id="KW-0808">Transferase</keyword>
<dbReference type="InterPro" id="IPR001795">
    <property type="entry name" value="RNA-dir_pol_luteovirus"/>
</dbReference>
<dbReference type="GO" id="GO:0003968">
    <property type="term" value="F:RNA-directed RNA polymerase activity"/>
    <property type="evidence" value="ECO:0007669"/>
    <property type="project" value="UniProtKB-KW"/>
</dbReference>
<evidence type="ECO:0000256" key="2">
    <source>
        <dbReference type="ARBA" id="ARBA00022484"/>
    </source>
</evidence>
<dbReference type="SUPFAM" id="SSF56672">
    <property type="entry name" value="DNA/RNA polymerases"/>
    <property type="match status" value="1"/>
</dbReference>
<comment type="catalytic activity">
    <reaction evidence="6 7">
        <text>RNA(n) + a ribonucleoside 5'-triphosphate = RNA(n+1) + diphosphate</text>
        <dbReference type="Rhea" id="RHEA:21248"/>
        <dbReference type="Rhea" id="RHEA-COMP:14527"/>
        <dbReference type="Rhea" id="RHEA-COMP:17342"/>
        <dbReference type="ChEBI" id="CHEBI:33019"/>
        <dbReference type="ChEBI" id="CHEBI:61557"/>
        <dbReference type="ChEBI" id="CHEBI:140395"/>
        <dbReference type="EC" id="2.7.7.48"/>
    </reaction>
</comment>
<evidence type="ECO:0000256" key="1">
    <source>
        <dbReference type="ARBA" id="ARBA00012494"/>
    </source>
</evidence>
<organism evidence="8 9">
    <name type="scientific">Macrophomina phaseolina fusagravirus 1</name>
    <dbReference type="NCBI Taxonomy" id="2594856"/>
    <lineage>
        <taxon>Viruses</taxon>
        <taxon>Riboviria</taxon>
        <taxon>Orthornavirae</taxon>
        <taxon>Duplornaviricota</taxon>
        <taxon>Chrymotiviricetes</taxon>
        <taxon>Ghabrivirales</taxon>
        <taxon>Alphatotivirineae</taxon>
        <taxon>Fusagraviridae</taxon>
        <taxon>Fusagravirus</taxon>
        <taxon>Fusagravirus jyugo</taxon>
    </lineage>
</organism>
<proteinExistence type="predicted"/>
<evidence type="ECO:0000256" key="5">
    <source>
        <dbReference type="ARBA" id="ARBA00022741"/>
    </source>
</evidence>
<dbReference type="Proteomes" id="UP001232124">
    <property type="component" value="Segment"/>
</dbReference>
<evidence type="ECO:0000256" key="3">
    <source>
        <dbReference type="ARBA" id="ARBA00022679"/>
    </source>
</evidence>
<dbReference type="GO" id="GO:0006351">
    <property type="term" value="P:DNA-templated transcription"/>
    <property type="evidence" value="ECO:0007669"/>
    <property type="project" value="InterPro"/>
</dbReference>
<sequence>MGEPPKDTAGAALRYILLHPVPIQVYNFLPRLAVNSDSLKAYKMSLTEGAISEIVTQNSTCGTIGSTLYWMYPNDMGDFDSCATRVFRLLGINWERYIEDPVDPNKVGVMADVFDAMVHKAINDDVGVRHQRIKYDGLDYKLFAHAEKKIEIVILNDHVLFAIRCDLYNQVTQLDNDLKRSKNMKISTVRDGLKEKYPRNAGRAGGKIFLDFDEILPAVWENQYARAMSLALLNADNDWEQVAACALLLLPYTNHTGTDLSLFLLQNFKWISRLDFVDYIKVCKEVHHHVRMVGALPKYLRVSIDVQDDRAWANNIYGIDIIGGRSELMHLDFTKETVMRLMDPALRAVPTYSTTERRLYMSSDLYERYEDEATHEAVREVVKFAEDGVTLEGFDSWFDRRMFWGASGGAPGATIQWKENNEKLRVNKRGALLSIPVEYMRKIISKAEKAVQWSVKALKFESGKLRSILNTSIESYIIQAYVLDQFDKNLREDTWYSTAHGLTARVANMLRRTEELKTAHALMWDFSDFNINHTFRGMMKLYSVVCDVLVERGAHATPKHIYEAARKDIKAATAWILKARERTYVQDNDTGYISKLVRSLQSGERGTSFVNSMRNHIDYLIVRKTGSELFNTNFLTRKGDKQGDDVFLPTKDMKEAVLACALYNITGSAGQLSKITNDYSKPKGARGEYLRYAYDANANTVSGYPIRAMMGVIHGEFFDEPIPKPLERAATFVEQFEKLRRRGWTPPDTLLERAIKRNCHLVYTTGSGKKKVVTDIELVTLPSAFGGIGVTNTIDGKNMTQTHWDVRGAIVPPSRNGYIAVYIPSGEGKSTIAKRIGHPSVVIDHDSLVGPAFEVIKAKATLTGDWKPVNAYLRSLTVGLRDVVLLTWGHETCDSDGRIGELSILLRQPTSLRANKANRKAILKAKRNIEFSDSYTHSLAKVMACVLKLNRVTENGKELIKVREFSSTKNTPQFTYPRVAASAILRRARTHLSDYEAARKFGVAETAFIDEAALESALTGAFPKDPLYQAIAQYARALDEWVQAGRYIEKVIRIPQDDYQLFARLSVATFLTALSIKPGGSFNGKDLIKNEDGYPVIGHMRHFYNCVDRLTPIAGCSMGLVVRRLISKQTPIKYAGALGKIYNFLENLKRRRDSAHTLQQSYKEVDTISDIQDFIDRAMATGGDREAAHQVYSYITGTLSFIPPFNCGISTDIISGLRAAALVVFEDHFLARVTLPAQELAVWFSQGEYHTLSFFIDNYLSSQEAILLMD</sequence>
<evidence type="ECO:0000256" key="7">
    <source>
        <dbReference type="RuleBase" id="RU364050"/>
    </source>
</evidence>
<dbReference type="GO" id="GO:0000166">
    <property type="term" value="F:nucleotide binding"/>
    <property type="evidence" value="ECO:0007669"/>
    <property type="project" value="UniProtKB-KW"/>
</dbReference>
<evidence type="ECO:0000313" key="9">
    <source>
        <dbReference type="Proteomes" id="UP001232124"/>
    </source>
</evidence>
<keyword evidence="2 7" id="KW-0696">RNA-directed RNA polymerase</keyword>
<dbReference type="Pfam" id="PF02123">
    <property type="entry name" value="RdRP_4"/>
    <property type="match status" value="1"/>
</dbReference>
<evidence type="ECO:0000256" key="4">
    <source>
        <dbReference type="ARBA" id="ARBA00022695"/>
    </source>
</evidence>
<evidence type="ECO:0000313" key="8">
    <source>
        <dbReference type="EMBL" id="QDM35290.1"/>
    </source>
</evidence>
<keyword evidence="7" id="KW-0693">Viral RNA replication</keyword>
<reference evidence="8" key="1">
    <citation type="journal article" date="2019" name="Arch. Virol.">
        <title>A novel double-stranded RNA mycovirus that infects Macrophomina phaseolina.</title>
        <authorList>
            <person name="Wang J."/>
            <person name="Xiao Y."/>
            <person name="Zhao H."/>
            <person name="Ni Y."/>
            <person name="Liu X."/>
            <person name="Zhao X."/>
            <person name="Wang G."/>
            <person name="Xiao X."/>
            <person name="Liu H."/>
        </authorList>
    </citation>
    <scope>NUCLEOTIDE SEQUENCE</scope>
    <source>
        <strain evidence="8">2012-19</strain>
    </source>
</reference>
<dbReference type="GO" id="GO:0003723">
    <property type="term" value="F:RNA binding"/>
    <property type="evidence" value="ECO:0007669"/>
    <property type="project" value="InterPro"/>
</dbReference>
<keyword evidence="9" id="KW-1185">Reference proteome</keyword>
<keyword evidence="5 7" id="KW-0547">Nucleotide-binding</keyword>
<protein>
    <recommendedName>
        <fullName evidence="1 7">RNA-directed RNA polymerase</fullName>
        <ecNumber evidence="1 7">2.7.7.48</ecNumber>
    </recommendedName>
</protein>
<dbReference type="InterPro" id="IPR043502">
    <property type="entry name" value="DNA/RNA_pol_sf"/>
</dbReference>
<name>A0A515KU26_9VIRU</name>
<dbReference type="EMBL" id="MK780821">
    <property type="protein sequence ID" value="QDM35290.1"/>
    <property type="molecule type" value="Genomic_RNA"/>
</dbReference>
<evidence type="ECO:0000256" key="6">
    <source>
        <dbReference type="ARBA" id="ARBA00048744"/>
    </source>
</evidence>
<keyword evidence="4 7" id="KW-0548">Nucleotidyltransferase</keyword>
<dbReference type="EC" id="2.7.7.48" evidence="1 7"/>